<reference evidence="1 2" key="1">
    <citation type="journal article" date="2023" name="Elife">
        <title>Identification of key yeast species and microbe-microbe interactions impacting larval growth of Drosophila in the wild.</title>
        <authorList>
            <person name="Mure A."/>
            <person name="Sugiura Y."/>
            <person name="Maeda R."/>
            <person name="Honda K."/>
            <person name="Sakurai N."/>
            <person name="Takahashi Y."/>
            <person name="Watada M."/>
            <person name="Katoh T."/>
            <person name="Gotoh A."/>
            <person name="Gotoh Y."/>
            <person name="Taniguchi I."/>
            <person name="Nakamura K."/>
            <person name="Hayashi T."/>
            <person name="Katayama T."/>
            <person name="Uemura T."/>
            <person name="Hattori Y."/>
        </authorList>
    </citation>
    <scope>NUCLEOTIDE SEQUENCE [LARGE SCALE GENOMIC DNA]</scope>
    <source>
        <strain evidence="1 2">PK-24</strain>
    </source>
</reference>
<evidence type="ECO:0000313" key="2">
    <source>
        <dbReference type="Proteomes" id="UP001378960"/>
    </source>
</evidence>
<sequence>MLCLNDRIPVELVVQVLQKLDDNDIISVAEAGIVDLSNTLISEYIARRIKLTAIIKSRKDGEYRLIPKYSWIIPSHVTKLRVIEGKVKVKEKQYLSAINISTMESLKSIHITHNNGSNLIQLLINLPINIEIVEIKITKAIKGKVKEGYKIKNPSTLKMLTIVNTCIWNQRRVCKSVGWTSHDLRVAVQSGVRHESNLLMSLGARGVSNSMIINPFTNPNTNPVNVNVNKNGIIRDNNSDNESMLIDLGNVIGKMIILNKESVQNIGVFGVDVLWVFKILLKEKEPIKLSNIRLVRVGGDSMARMSIWTSSILNGSRRLWERNVRMKPMAVVFSPMLHNHDHENCKIVGANGNAVLVSGSGYKLFKEYTYYSG</sequence>
<accession>A0AAV5R4T3</accession>
<evidence type="ECO:0000313" key="1">
    <source>
        <dbReference type="EMBL" id="GMM46480.1"/>
    </source>
</evidence>
<comment type="caution">
    <text evidence="1">The sequence shown here is derived from an EMBL/GenBank/DDBJ whole genome shotgun (WGS) entry which is preliminary data.</text>
</comment>
<evidence type="ECO:0008006" key="3">
    <source>
        <dbReference type="Google" id="ProtNLM"/>
    </source>
</evidence>
<name>A0AAV5R4T3_PICKL</name>
<organism evidence="1 2">
    <name type="scientific">Pichia kluyveri</name>
    <name type="common">Yeast</name>
    <dbReference type="NCBI Taxonomy" id="36015"/>
    <lineage>
        <taxon>Eukaryota</taxon>
        <taxon>Fungi</taxon>
        <taxon>Dikarya</taxon>
        <taxon>Ascomycota</taxon>
        <taxon>Saccharomycotina</taxon>
        <taxon>Pichiomycetes</taxon>
        <taxon>Pichiales</taxon>
        <taxon>Pichiaceae</taxon>
        <taxon>Pichia</taxon>
    </lineage>
</organism>
<dbReference type="Proteomes" id="UP001378960">
    <property type="component" value="Unassembled WGS sequence"/>
</dbReference>
<proteinExistence type="predicted"/>
<dbReference type="EMBL" id="BTGB01000003">
    <property type="protein sequence ID" value="GMM46480.1"/>
    <property type="molecule type" value="Genomic_DNA"/>
</dbReference>
<keyword evidence="2" id="KW-1185">Reference proteome</keyword>
<dbReference type="AlphaFoldDB" id="A0AAV5R4T3"/>
<gene>
    <name evidence="1" type="ORF">DAPK24_030550</name>
</gene>
<protein>
    <recommendedName>
        <fullName evidence="3">F-box domain-containing protein</fullName>
    </recommendedName>
</protein>